<comment type="caution">
    <text evidence="1">The sequence shown here is derived from an EMBL/GenBank/DDBJ whole genome shotgun (WGS) entry which is preliminary data.</text>
</comment>
<dbReference type="EMBL" id="LLXH01001531">
    <property type="protein sequence ID" value="PKC58495.1"/>
    <property type="molecule type" value="Genomic_DNA"/>
</dbReference>
<sequence>MASSKKPLKRRSVTQDREFVINHGEIEYSLDTVSENNWQLFMWLASLETVENYICLFILVWDTIPVRNSAQFSRELREETDNLIQIIKELNILEENDKNYSKMLDDYK</sequence>
<reference evidence="1 2" key="2">
    <citation type="submission" date="2017-10" db="EMBL/GenBank/DDBJ databases">
        <title>Genome analyses suggest a sexual origin of heterokaryosis in a supposedly ancient asexual fungus.</title>
        <authorList>
            <person name="Corradi N."/>
            <person name="Sedzielewska K."/>
            <person name="Noel J."/>
            <person name="Charron P."/>
            <person name="Farinelli L."/>
            <person name="Marton T."/>
            <person name="Kruger M."/>
            <person name="Pelin A."/>
            <person name="Brachmann A."/>
            <person name="Corradi N."/>
        </authorList>
    </citation>
    <scope>NUCLEOTIDE SEQUENCE [LARGE SCALE GENOMIC DNA]</scope>
    <source>
        <strain evidence="1 2">A1</strain>
    </source>
</reference>
<name>A0A2N0R5A5_9GLOM</name>
<evidence type="ECO:0000313" key="1">
    <source>
        <dbReference type="EMBL" id="PKC58495.1"/>
    </source>
</evidence>
<feature type="non-terminal residue" evidence="1">
    <location>
        <position position="108"/>
    </location>
</feature>
<dbReference type="VEuPathDB" id="FungiDB:FUN_007862"/>
<dbReference type="AlphaFoldDB" id="A0A2N0R5A5"/>
<gene>
    <name evidence="1" type="ORF">RhiirA1_427648</name>
</gene>
<accession>A0A2N0R5A5</accession>
<proteinExistence type="predicted"/>
<organism evidence="1 2">
    <name type="scientific">Rhizophagus irregularis</name>
    <dbReference type="NCBI Taxonomy" id="588596"/>
    <lineage>
        <taxon>Eukaryota</taxon>
        <taxon>Fungi</taxon>
        <taxon>Fungi incertae sedis</taxon>
        <taxon>Mucoromycota</taxon>
        <taxon>Glomeromycotina</taxon>
        <taxon>Glomeromycetes</taxon>
        <taxon>Glomerales</taxon>
        <taxon>Glomeraceae</taxon>
        <taxon>Rhizophagus</taxon>
    </lineage>
</organism>
<dbReference type="VEuPathDB" id="FungiDB:RhiirA1_427648"/>
<dbReference type="Proteomes" id="UP000232688">
    <property type="component" value="Unassembled WGS sequence"/>
</dbReference>
<reference evidence="1 2" key="1">
    <citation type="submission" date="2017-10" db="EMBL/GenBank/DDBJ databases">
        <title>Extensive intraspecific genome diversity in a model arbuscular mycorrhizal fungus.</title>
        <authorList>
            <person name="Chen E.C.H."/>
            <person name="Morin E."/>
            <person name="Baudet D."/>
            <person name="Noel J."/>
            <person name="Ndikumana S."/>
            <person name="Charron P."/>
            <person name="St-Onge C."/>
            <person name="Giorgi J."/>
            <person name="Grigoriev I.V."/>
            <person name="Roux C."/>
            <person name="Martin F.M."/>
            <person name="Corradi N."/>
        </authorList>
    </citation>
    <scope>NUCLEOTIDE SEQUENCE [LARGE SCALE GENOMIC DNA]</scope>
    <source>
        <strain evidence="1 2">A1</strain>
    </source>
</reference>
<evidence type="ECO:0000313" key="2">
    <source>
        <dbReference type="Proteomes" id="UP000232688"/>
    </source>
</evidence>
<protein>
    <submittedName>
        <fullName evidence="1">Uncharacterized protein</fullName>
    </submittedName>
</protein>